<evidence type="ECO:0000256" key="1">
    <source>
        <dbReference type="SAM" id="MobiDB-lite"/>
    </source>
</evidence>
<dbReference type="PANTHER" id="PTHR47080:SF1">
    <property type="entry name" value="CHROMOSOME 16 OPEN READING FRAME 96"/>
    <property type="match status" value="1"/>
</dbReference>
<dbReference type="Proteomes" id="UP001549920">
    <property type="component" value="Unassembled WGS sequence"/>
</dbReference>
<gene>
    <name evidence="3" type="ORF">ABMA27_015312</name>
</gene>
<sequence length="860" mass="94755">MTDNSTIMSIRELIDKAFGSSRENVVNHKLIQTVLIILAKQLRLLERRVEVEIGPALDNYSDTSLSVTEVKIQANVPRKSKDKSSGSSGLGGSKSMTAMQIIQERTAKSSSAKTKSKSKTSKDAAKSSNAEKKYSPTKSSTEPSSTDKTSKKQAHIITEAVSTDKPSTKKSQITTEPLSADETSTKKSLATNDPFVFQQIREDFQQLLETVEERRERELRIIHQRTNSREERTKTPTPMASLDEIEKQFEELIIVERVPTDGTTSMDSRYRTPRLSVVTQDEFAALTEVVRQLQETFKTAGFPGNAQFLNELRQGASLTDAMTAFQLSARIDAAEKALEKLLSLVTDLAKKTPVVDSQGTDGVEITDQAGLRRKSSPVKKNIAPKEPINQQRGPAPSGDAIDYEYLDNALQEFYEECLKMVTTATTRSNANASSALKIAYKLEARIDESLNLGDRMFELEKEVSTCADQIRFIDTGLTSQMSNYQELMTQMQHDLESGLESMADALANTGGDTAAVAELNNHYTHLQMDIDSAVTRQKELSDMQDALAMDLQSLWKQIEILRDTKSDREEVADALRDKAGLGALNGLVSRQEFDAIRDEFGNHIKAAYEKFNKQEIVWQEAIDDLSKELNDKADWIQVASLQGSINHFLEKFRDKIRMLEEVVGEPRAAAVTRKVFRDAACLSCATPAHMDMESKFTPSSLPAFPSRPPAVGAENTSKPKEDGDHGDVCYPGLQVPHAEDQRAHACRRYCGGSHTLINNKLSRVPPGMIINPALREVGTAVGTDGKLYQVDEVKVKTPCIPCNVKKPPSPESSGADPASIPDTFGSDMTPIDFRYSAIQGIGVSTDMGEVTPPIPTDSDG</sequence>
<feature type="region of interest" description="Disordered" evidence="1">
    <location>
        <begin position="804"/>
        <end position="827"/>
    </location>
</feature>
<feature type="compositionally biased region" description="Basic and acidic residues" evidence="1">
    <location>
        <begin position="717"/>
        <end position="726"/>
    </location>
</feature>
<dbReference type="Pfam" id="PF16043">
    <property type="entry name" value="DUF4795"/>
    <property type="match status" value="1"/>
</dbReference>
<feature type="region of interest" description="Disordered" evidence="1">
    <location>
        <begin position="696"/>
        <end position="726"/>
    </location>
</feature>
<feature type="compositionally biased region" description="Basic and acidic residues" evidence="1">
    <location>
        <begin position="120"/>
        <end position="134"/>
    </location>
</feature>
<dbReference type="PANTHER" id="PTHR47080">
    <property type="entry name" value="CHROMOSOME 16 OPEN READING FRAME 96"/>
    <property type="match status" value="1"/>
</dbReference>
<name>A0ABR3I792_LOXSC</name>
<feature type="compositionally biased region" description="Polar residues" evidence="1">
    <location>
        <begin position="160"/>
        <end position="177"/>
    </location>
</feature>
<protein>
    <recommendedName>
        <fullName evidence="2">DUF4795 domain-containing protein</fullName>
    </recommendedName>
</protein>
<feature type="region of interest" description="Disordered" evidence="1">
    <location>
        <begin position="75"/>
        <end position="187"/>
    </location>
</feature>
<feature type="domain" description="DUF4795" evidence="2">
    <location>
        <begin position="511"/>
        <end position="706"/>
    </location>
</feature>
<reference evidence="3 4" key="1">
    <citation type="submission" date="2024-06" db="EMBL/GenBank/DDBJ databases">
        <title>A chromosome-level genome assembly of beet webworm, Loxostege sticticalis.</title>
        <authorList>
            <person name="Zhang Y."/>
        </authorList>
    </citation>
    <scope>NUCLEOTIDE SEQUENCE [LARGE SCALE GENOMIC DNA]</scope>
    <source>
        <strain evidence="3">AQ026</strain>
        <tissue evidence="3">Whole body</tissue>
    </source>
</reference>
<comment type="caution">
    <text evidence="3">The sequence shown here is derived from an EMBL/GenBank/DDBJ whole genome shotgun (WGS) entry which is preliminary data.</text>
</comment>
<keyword evidence="4" id="KW-1185">Reference proteome</keyword>
<evidence type="ECO:0000313" key="3">
    <source>
        <dbReference type="EMBL" id="KAL0892110.1"/>
    </source>
</evidence>
<organism evidence="3 4">
    <name type="scientific">Loxostege sticticalis</name>
    <name type="common">Beet webworm moth</name>
    <dbReference type="NCBI Taxonomy" id="481309"/>
    <lineage>
        <taxon>Eukaryota</taxon>
        <taxon>Metazoa</taxon>
        <taxon>Ecdysozoa</taxon>
        <taxon>Arthropoda</taxon>
        <taxon>Hexapoda</taxon>
        <taxon>Insecta</taxon>
        <taxon>Pterygota</taxon>
        <taxon>Neoptera</taxon>
        <taxon>Endopterygota</taxon>
        <taxon>Lepidoptera</taxon>
        <taxon>Glossata</taxon>
        <taxon>Ditrysia</taxon>
        <taxon>Pyraloidea</taxon>
        <taxon>Crambidae</taxon>
        <taxon>Pyraustinae</taxon>
        <taxon>Loxostege</taxon>
    </lineage>
</organism>
<evidence type="ECO:0000313" key="4">
    <source>
        <dbReference type="Proteomes" id="UP001549920"/>
    </source>
</evidence>
<proteinExistence type="predicted"/>
<accession>A0ABR3I792</accession>
<feature type="compositionally biased region" description="Low complexity" evidence="1">
    <location>
        <begin position="136"/>
        <end position="147"/>
    </location>
</feature>
<dbReference type="EMBL" id="JBEUOH010000007">
    <property type="protein sequence ID" value="KAL0892110.1"/>
    <property type="molecule type" value="Genomic_DNA"/>
</dbReference>
<evidence type="ECO:0000259" key="2">
    <source>
        <dbReference type="Pfam" id="PF16043"/>
    </source>
</evidence>
<dbReference type="InterPro" id="IPR032013">
    <property type="entry name" value="DUF4795"/>
</dbReference>